<dbReference type="NCBIfam" id="NF004321">
    <property type="entry name" value="PRK05715.1-3"/>
    <property type="match status" value="1"/>
</dbReference>
<dbReference type="NCBIfam" id="NF004322">
    <property type="entry name" value="PRK05715.1-4"/>
    <property type="match status" value="1"/>
</dbReference>
<feature type="transmembrane region" description="Helical" evidence="8">
    <location>
        <begin position="6"/>
        <end position="23"/>
    </location>
</feature>
<gene>
    <name evidence="8" type="primary">nuoK</name>
    <name evidence="9" type="ORF">SAMN00017405_0111</name>
</gene>
<keyword evidence="6 8" id="KW-1133">Transmembrane helix</keyword>
<evidence type="ECO:0000313" key="10">
    <source>
        <dbReference type="Proteomes" id="UP000192731"/>
    </source>
</evidence>
<keyword evidence="8" id="KW-0520">NAD</keyword>
<dbReference type="PANTHER" id="PTHR11434:SF16">
    <property type="entry name" value="NADH-UBIQUINONE OXIDOREDUCTASE CHAIN 4L"/>
    <property type="match status" value="1"/>
</dbReference>
<keyword evidence="7 8" id="KW-0472">Membrane</keyword>
<dbReference type="NCBIfam" id="NF004320">
    <property type="entry name" value="PRK05715.1-2"/>
    <property type="match status" value="1"/>
</dbReference>
<evidence type="ECO:0000256" key="6">
    <source>
        <dbReference type="ARBA" id="ARBA00022989"/>
    </source>
</evidence>
<evidence type="ECO:0000256" key="8">
    <source>
        <dbReference type="HAMAP-Rule" id="MF_01456"/>
    </source>
</evidence>
<dbReference type="InterPro" id="IPR001133">
    <property type="entry name" value="NADH_UbQ_OxRdtase_chain4L/K"/>
</dbReference>
<accession>A0A1W1VKK3</accession>
<dbReference type="HAMAP" id="MF_01456">
    <property type="entry name" value="NDH1_NuoK"/>
    <property type="match status" value="1"/>
</dbReference>
<dbReference type="GO" id="GO:0005886">
    <property type="term" value="C:plasma membrane"/>
    <property type="evidence" value="ECO:0007669"/>
    <property type="project" value="UniProtKB-SubCell"/>
</dbReference>
<evidence type="ECO:0000256" key="7">
    <source>
        <dbReference type="ARBA" id="ARBA00023136"/>
    </source>
</evidence>
<sequence length="102" mass="11368">MINLYHYLLLSALLFCIGLYGALSKKNAIGILLCIELMLNAININLVAFTKYLTPGDITGQIFAIFVIVVAACEVAVGLALIIAIYRDRSHIEVEKLNWLKW</sequence>
<evidence type="ECO:0000256" key="2">
    <source>
        <dbReference type="ARBA" id="ARBA00010519"/>
    </source>
</evidence>
<name>A0A1W1VKK3_DESTI</name>
<reference evidence="9 10" key="1">
    <citation type="submission" date="2017-04" db="EMBL/GenBank/DDBJ databases">
        <authorList>
            <person name="Afonso C.L."/>
            <person name="Miller P.J."/>
            <person name="Scott M.A."/>
            <person name="Spackman E."/>
            <person name="Goraichik I."/>
            <person name="Dimitrov K.M."/>
            <person name="Suarez D.L."/>
            <person name="Swayne D.E."/>
        </authorList>
    </citation>
    <scope>NUCLEOTIDE SEQUENCE [LARGE SCALE GENOMIC DNA]</scope>
    <source>
        <strain evidence="9 10">DSM 11270</strain>
    </source>
</reference>
<dbReference type="Gene3D" id="1.10.287.3510">
    <property type="match status" value="1"/>
</dbReference>
<keyword evidence="4 8" id="KW-0812">Transmembrane</keyword>
<comment type="subunit">
    <text evidence="8">NDH-1 is composed of 14 different subunits. Subunits NuoA, H, J, K, L, M, N constitute the membrane sector of the complex.</text>
</comment>
<dbReference type="GO" id="GO:0048038">
    <property type="term" value="F:quinone binding"/>
    <property type="evidence" value="ECO:0007669"/>
    <property type="project" value="UniProtKB-KW"/>
</dbReference>
<feature type="transmembrane region" description="Helical" evidence="8">
    <location>
        <begin position="30"/>
        <end position="50"/>
    </location>
</feature>
<evidence type="ECO:0000256" key="1">
    <source>
        <dbReference type="ARBA" id="ARBA00004141"/>
    </source>
</evidence>
<dbReference type="EMBL" id="FWWT01000022">
    <property type="protein sequence ID" value="SMB93915.1"/>
    <property type="molecule type" value="Genomic_DNA"/>
</dbReference>
<dbReference type="OrthoDB" id="9810120at2"/>
<dbReference type="InterPro" id="IPR039428">
    <property type="entry name" value="NUOK/Mnh_C1-like"/>
</dbReference>
<dbReference type="GO" id="GO:0042773">
    <property type="term" value="P:ATP synthesis coupled electron transport"/>
    <property type="evidence" value="ECO:0007669"/>
    <property type="project" value="InterPro"/>
</dbReference>
<dbReference type="RefSeq" id="WP_084053936.1">
    <property type="nucleotide sequence ID" value="NZ_FWWT01000022.1"/>
</dbReference>
<keyword evidence="3 8" id="KW-0813">Transport</keyword>
<evidence type="ECO:0000256" key="4">
    <source>
        <dbReference type="ARBA" id="ARBA00022692"/>
    </source>
</evidence>
<comment type="subcellular location">
    <subcellularLocation>
        <location evidence="8">Cell membrane</location>
        <topology evidence="8">Multi-pass membrane protein</topology>
    </subcellularLocation>
    <subcellularLocation>
        <location evidence="1">Membrane</location>
        <topology evidence="1">Multi-pass membrane protein</topology>
    </subcellularLocation>
</comment>
<keyword evidence="8" id="KW-1003">Cell membrane</keyword>
<dbReference type="GO" id="GO:0050136">
    <property type="term" value="F:NADH dehydrogenase (quinone) (non-electrogenic) activity"/>
    <property type="evidence" value="ECO:0007669"/>
    <property type="project" value="UniProtKB-UniRule"/>
</dbReference>
<comment type="function">
    <text evidence="8">NDH-1 shuttles electrons from NADH, via FMN and iron-sulfur (Fe-S) centers, to quinones in the respiratory chain. The immediate electron acceptor for the enzyme in this species is believed to be a menaquinone. Couples the redox reaction to proton translocation (for every two electrons transferred, four hydrogen ions are translocated across the cytoplasmic membrane), and thus conserves the redox energy in a proton gradient.</text>
</comment>
<dbReference type="GO" id="GO:0030964">
    <property type="term" value="C:NADH dehydrogenase complex"/>
    <property type="evidence" value="ECO:0007669"/>
    <property type="project" value="TreeGrafter"/>
</dbReference>
<evidence type="ECO:0000256" key="5">
    <source>
        <dbReference type="ARBA" id="ARBA00022719"/>
    </source>
</evidence>
<keyword evidence="10" id="KW-1185">Reference proteome</keyword>
<organism evidence="9 10">
    <name type="scientific">Desulfonispora thiosulfatigenes DSM 11270</name>
    <dbReference type="NCBI Taxonomy" id="656914"/>
    <lineage>
        <taxon>Bacteria</taxon>
        <taxon>Bacillati</taxon>
        <taxon>Bacillota</taxon>
        <taxon>Clostridia</taxon>
        <taxon>Eubacteriales</taxon>
        <taxon>Peptococcaceae</taxon>
        <taxon>Desulfonispora</taxon>
    </lineage>
</organism>
<evidence type="ECO:0000256" key="3">
    <source>
        <dbReference type="ARBA" id="ARBA00022448"/>
    </source>
</evidence>
<keyword evidence="5 8" id="KW-0874">Quinone</keyword>
<dbReference type="FunFam" id="1.10.287.3510:FF:000001">
    <property type="entry name" value="NADH-quinone oxidoreductase subunit K"/>
    <property type="match status" value="1"/>
</dbReference>
<dbReference type="Proteomes" id="UP000192731">
    <property type="component" value="Unassembled WGS sequence"/>
</dbReference>
<dbReference type="STRING" id="656914.SAMN00017405_0111"/>
<dbReference type="AlphaFoldDB" id="A0A1W1VKK3"/>
<comment type="similarity">
    <text evidence="2 8">Belongs to the complex I subunit 4L family.</text>
</comment>
<keyword evidence="8" id="KW-1278">Translocase</keyword>
<feature type="transmembrane region" description="Helical" evidence="8">
    <location>
        <begin position="62"/>
        <end position="86"/>
    </location>
</feature>
<dbReference type="EC" id="7.1.1.-" evidence="8"/>
<comment type="catalytic activity">
    <reaction evidence="8">
        <text>a quinone + NADH + 5 H(+)(in) = a quinol + NAD(+) + 4 H(+)(out)</text>
        <dbReference type="Rhea" id="RHEA:57888"/>
        <dbReference type="ChEBI" id="CHEBI:15378"/>
        <dbReference type="ChEBI" id="CHEBI:24646"/>
        <dbReference type="ChEBI" id="CHEBI:57540"/>
        <dbReference type="ChEBI" id="CHEBI:57945"/>
        <dbReference type="ChEBI" id="CHEBI:132124"/>
    </reaction>
</comment>
<dbReference type="NCBIfam" id="NF004323">
    <property type="entry name" value="PRK05715.1-5"/>
    <property type="match status" value="1"/>
</dbReference>
<dbReference type="PANTHER" id="PTHR11434">
    <property type="entry name" value="NADH-UBIQUINONE OXIDOREDUCTASE SUBUNIT ND4L"/>
    <property type="match status" value="1"/>
</dbReference>
<proteinExistence type="inferred from homology"/>
<evidence type="ECO:0000313" key="9">
    <source>
        <dbReference type="EMBL" id="SMB93915.1"/>
    </source>
</evidence>
<protein>
    <recommendedName>
        <fullName evidence="8">NADH-quinone oxidoreductase subunit K</fullName>
        <ecNumber evidence="8">7.1.1.-</ecNumber>
    </recommendedName>
    <alternativeName>
        <fullName evidence="8">NADH dehydrogenase I subunit K</fullName>
    </alternativeName>
    <alternativeName>
        <fullName evidence="8">NDH-1 subunit K</fullName>
    </alternativeName>
</protein>
<dbReference type="Pfam" id="PF00420">
    <property type="entry name" value="Oxidored_q2"/>
    <property type="match status" value="1"/>
</dbReference>